<accession>S0G2K1</accession>
<comment type="caution">
    <text evidence="2">The sequence shown here is derived from an EMBL/GenBank/DDBJ whole genome shotgun (WGS) entry which is preliminary data.</text>
</comment>
<dbReference type="Pfam" id="PF00501">
    <property type="entry name" value="AMP-binding"/>
    <property type="match status" value="1"/>
</dbReference>
<dbReference type="Proteomes" id="UP000014216">
    <property type="component" value="Unassembled WGS sequence"/>
</dbReference>
<feature type="domain" description="AMP-dependent synthetase/ligase" evidence="1">
    <location>
        <begin position="96"/>
        <end position="283"/>
    </location>
</feature>
<dbReference type="InterPro" id="IPR042099">
    <property type="entry name" value="ANL_N_sf"/>
</dbReference>
<dbReference type="AlphaFoldDB" id="S0G2K1"/>
<proteinExistence type="predicted"/>
<dbReference type="SUPFAM" id="SSF56801">
    <property type="entry name" value="Acetyl-CoA synthetase-like"/>
    <property type="match status" value="1"/>
</dbReference>
<dbReference type="Gene3D" id="3.40.50.12780">
    <property type="entry name" value="N-terminal domain of ligase-like"/>
    <property type="match status" value="1"/>
</dbReference>
<reference evidence="2 3" key="1">
    <citation type="journal article" date="2013" name="Genome Announc.">
        <title>Draft Genome Sequence of Desulfotignum phosphitoxidans DSM 13687 Strain FiPS-3.</title>
        <authorList>
            <person name="Poehlein A."/>
            <person name="Daniel R."/>
            <person name="Simeonova D.D."/>
        </authorList>
    </citation>
    <scope>NUCLEOTIDE SEQUENCE [LARGE SCALE GENOMIC DNA]</scope>
    <source>
        <strain evidence="2 3">DSM 13687</strain>
    </source>
</reference>
<dbReference type="PANTHER" id="PTHR36932">
    <property type="entry name" value="CAPSULAR POLYSACCHARIDE BIOSYNTHESIS PROTEIN"/>
    <property type="match status" value="1"/>
</dbReference>
<sequence>MISPIPSWTAQRTSLGARLSPDTLEKWQLARFRQVLRYARKKSRFYRDHLAHVDPGAVTRREDLTGIPFTVPKDIVEQGTRMVCISAGEISRITTLLTSGSQGPPKRICFTRNDLDRTIDFFACGMSTLVTPKDRVMICMSSGTPDSIGDLLQQGLALIGVSSLIYGNIRDPDQAAGRAGEFDCLVGLPAEMLYLARTAPGLRPATVLLSADYVPDSIIQVLESTWQCRVFTHYGMTETGYGGGVQCGARQAYHLRDADLMVEIVDPDTGTPLPPERTGEVVLTTLQNEAMPLIRYRTGDLAKMAAGPCPCGSSLHRLDKVSGRLSNSVRLDGQHCLNLAQLDEALYAVPGLRGYRAAVHPPRQVHLILDMGGKEALPELPEELKQTLSIPVEITIRYTSLPPCTPNGKRLLTLG</sequence>
<gene>
    <name evidence="2" type="ORF">Dpo_11c01030</name>
</gene>
<dbReference type="InterPro" id="IPR000873">
    <property type="entry name" value="AMP-dep_synth/lig_dom"/>
</dbReference>
<evidence type="ECO:0000313" key="2">
    <source>
        <dbReference type="EMBL" id="EMS77961.1"/>
    </source>
</evidence>
<dbReference type="RefSeq" id="WP_006968115.1">
    <property type="nucleotide sequence ID" value="NZ_APJX01000011.1"/>
</dbReference>
<organism evidence="2 3">
    <name type="scientific">Desulfotignum phosphitoxidans DSM 13687</name>
    <dbReference type="NCBI Taxonomy" id="1286635"/>
    <lineage>
        <taxon>Bacteria</taxon>
        <taxon>Pseudomonadati</taxon>
        <taxon>Thermodesulfobacteriota</taxon>
        <taxon>Desulfobacteria</taxon>
        <taxon>Desulfobacterales</taxon>
        <taxon>Desulfobacteraceae</taxon>
        <taxon>Desulfotignum</taxon>
    </lineage>
</organism>
<keyword evidence="3" id="KW-1185">Reference proteome</keyword>
<dbReference type="PATRIC" id="fig|1286635.3.peg.4127"/>
<dbReference type="NCBIfam" id="NF045666">
    <property type="entry name" value="DVU1553_fam_AMP"/>
    <property type="match status" value="1"/>
</dbReference>
<dbReference type="InterPro" id="IPR053158">
    <property type="entry name" value="CapK_Type1_Caps_Biosynth"/>
</dbReference>
<evidence type="ECO:0000259" key="1">
    <source>
        <dbReference type="Pfam" id="PF00501"/>
    </source>
</evidence>
<dbReference type="EMBL" id="APJX01000011">
    <property type="protein sequence ID" value="EMS77961.1"/>
    <property type="molecule type" value="Genomic_DNA"/>
</dbReference>
<name>S0G2K1_9BACT</name>
<dbReference type="PANTHER" id="PTHR36932:SF1">
    <property type="entry name" value="CAPSULAR POLYSACCHARIDE BIOSYNTHESIS PROTEIN"/>
    <property type="match status" value="1"/>
</dbReference>
<protein>
    <submittedName>
        <fullName evidence="2">Coenzyme F390 synthetase</fullName>
    </submittedName>
</protein>
<dbReference type="OrthoDB" id="580775at2"/>
<evidence type="ECO:0000313" key="3">
    <source>
        <dbReference type="Proteomes" id="UP000014216"/>
    </source>
</evidence>